<dbReference type="PROSITE" id="PS51257">
    <property type="entry name" value="PROKAR_LIPOPROTEIN"/>
    <property type="match status" value="1"/>
</dbReference>
<dbReference type="RefSeq" id="WP_040085412.1">
    <property type="nucleotide sequence ID" value="NZ_BCSU01000018.1"/>
</dbReference>
<gene>
    <name evidence="2" type="ORF">B842_04370</name>
</gene>
<dbReference type="EMBL" id="CP005286">
    <property type="protein sequence ID" value="AJE32727.1"/>
    <property type="molecule type" value="Genomic_DNA"/>
</dbReference>
<reference evidence="2 3" key="1">
    <citation type="submission" date="2013-04" db="EMBL/GenBank/DDBJ databases">
        <title>Complete genome sequence of Corynebacterium humireducens DSM 45392(T), isolated from a wastewater-fed microbial fuel cell.</title>
        <authorList>
            <person name="Ruckert C."/>
            <person name="Albersmeier A."/>
            <person name="Kalinowski J."/>
        </authorList>
    </citation>
    <scope>NUCLEOTIDE SEQUENCE [LARGE SCALE GENOMIC DNA]</scope>
    <source>
        <strain evidence="3">MFC-5</strain>
    </source>
</reference>
<accession>A0A0B5D6D0</accession>
<dbReference type="Proteomes" id="UP000031524">
    <property type="component" value="Chromosome"/>
</dbReference>
<dbReference type="AlphaFoldDB" id="A0A0B5D6D0"/>
<dbReference type="KEGG" id="chm:B842_04370"/>
<keyword evidence="3" id="KW-1185">Reference proteome</keyword>
<proteinExistence type="predicted"/>
<sequence length="86" mass="8790">MNRIFARKGAAVVGAAALALALAACSPPNEQPSDLKVDTATEFQAPAAENGTATTTTTTTTEVTEVEDTTTVIQDGVVVEEAPVQN</sequence>
<evidence type="ECO:0000313" key="3">
    <source>
        <dbReference type="Proteomes" id="UP000031524"/>
    </source>
</evidence>
<feature type="signal peptide" evidence="1">
    <location>
        <begin position="1"/>
        <end position="23"/>
    </location>
</feature>
<feature type="chain" id="PRO_5038967488" evidence="1">
    <location>
        <begin position="24"/>
        <end position="86"/>
    </location>
</feature>
<dbReference type="STRING" id="1223515.B842_04370"/>
<protein>
    <submittedName>
        <fullName evidence="2">Thiamine biosynthesis protein</fullName>
    </submittedName>
</protein>
<name>A0A0B5D6D0_9CORY</name>
<evidence type="ECO:0000256" key="1">
    <source>
        <dbReference type="SAM" id="SignalP"/>
    </source>
</evidence>
<dbReference type="HOGENOM" id="CLU_2521945_0_0_11"/>
<evidence type="ECO:0000313" key="2">
    <source>
        <dbReference type="EMBL" id="AJE32727.1"/>
    </source>
</evidence>
<keyword evidence="1" id="KW-0732">Signal</keyword>
<organism evidence="2 3">
    <name type="scientific">Corynebacterium humireducens NBRC 106098 = DSM 45392</name>
    <dbReference type="NCBI Taxonomy" id="1223515"/>
    <lineage>
        <taxon>Bacteria</taxon>
        <taxon>Bacillati</taxon>
        <taxon>Actinomycetota</taxon>
        <taxon>Actinomycetes</taxon>
        <taxon>Mycobacteriales</taxon>
        <taxon>Corynebacteriaceae</taxon>
        <taxon>Corynebacterium</taxon>
    </lineage>
</organism>